<dbReference type="Proteomes" id="UP000242682">
    <property type="component" value="Unassembled WGS sequence"/>
</dbReference>
<proteinExistence type="predicted"/>
<accession>A0A2P8H775</accession>
<protein>
    <submittedName>
        <fullName evidence="4">Cytoskeletal protein RodZ</fullName>
    </submittedName>
</protein>
<dbReference type="SUPFAM" id="SSF47413">
    <property type="entry name" value="lambda repressor-like DNA-binding domains"/>
    <property type="match status" value="1"/>
</dbReference>
<gene>
    <name evidence="4" type="ORF">B0H99_101320</name>
</gene>
<dbReference type="PANTHER" id="PTHR34475">
    <property type="match status" value="1"/>
</dbReference>
<dbReference type="Pfam" id="PF13413">
    <property type="entry name" value="HTH_25"/>
    <property type="match status" value="1"/>
</dbReference>
<dbReference type="InterPro" id="IPR025194">
    <property type="entry name" value="RodZ-like_C"/>
</dbReference>
<dbReference type="CDD" id="cd00093">
    <property type="entry name" value="HTH_XRE"/>
    <property type="match status" value="1"/>
</dbReference>
<dbReference type="RefSeq" id="WP_106531862.1">
    <property type="nucleotide sequence ID" value="NZ_PYAT01000001.1"/>
</dbReference>
<evidence type="ECO:0000313" key="4">
    <source>
        <dbReference type="EMBL" id="PSL42072.1"/>
    </source>
</evidence>
<feature type="region of interest" description="Disordered" evidence="1">
    <location>
        <begin position="76"/>
        <end position="103"/>
    </location>
</feature>
<dbReference type="OrthoDB" id="9797543at2"/>
<reference evidence="4 5" key="1">
    <citation type="submission" date="2018-03" db="EMBL/GenBank/DDBJ databases">
        <title>Genomic Encyclopedia of Type Strains, Phase III (KMG-III): the genomes of soil and plant-associated and newly described type strains.</title>
        <authorList>
            <person name="Whitman W."/>
        </authorList>
    </citation>
    <scope>NUCLEOTIDE SEQUENCE [LARGE SCALE GENOMIC DNA]</scope>
    <source>
        <strain evidence="4 5">CGMCC 1.12259</strain>
    </source>
</reference>
<dbReference type="InterPro" id="IPR001387">
    <property type="entry name" value="Cro/C1-type_HTH"/>
</dbReference>
<dbReference type="AlphaFoldDB" id="A0A2P8H775"/>
<feature type="compositionally biased region" description="Low complexity" evidence="1">
    <location>
        <begin position="194"/>
        <end position="205"/>
    </location>
</feature>
<keyword evidence="2" id="KW-0472">Membrane</keyword>
<dbReference type="EMBL" id="PYAT01000001">
    <property type="protein sequence ID" value="PSL42072.1"/>
    <property type="molecule type" value="Genomic_DNA"/>
</dbReference>
<organism evidence="4 5">
    <name type="scientific">Planomicrobium soli</name>
    <dbReference type="NCBI Taxonomy" id="1176648"/>
    <lineage>
        <taxon>Bacteria</taxon>
        <taxon>Bacillati</taxon>
        <taxon>Bacillota</taxon>
        <taxon>Bacilli</taxon>
        <taxon>Bacillales</taxon>
        <taxon>Caryophanaceae</taxon>
        <taxon>Planomicrobium</taxon>
    </lineage>
</organism>
<dbReference type="PROSITE" id="PS50943">
    <property type="entry name" value="HTH_CROC1"/>
    <property type="match status" value="1"/>
</dbReference>
<feature type="compositionally biased region" description="Basic and acidic residues" evidence="1">
    <location>
        <begin position="76"/>
        <end position="85"/>
    </location>
</feature>
<keyword evidence="5" id="KW-1185">Reference proteome</keyword>
<feature type="domain" description="HTH cro/C1-type" evidence="3">
    <location>
        <begin position="8"/>
        <end position="68"/>
    </location>
</feature>
<dbReference type="PANTHER" id="PTHR34475:SF1">
    <property type="entry name" value="CYTOSKELETON PROTEIN RODZ"/>
    <property type="match status" value="1"/>
</dbReference>
<evidence type="ECO:0000259" key="3">
    <source>
        <dbReference type="PROSITE" id="PS50943"/>
    </source>
</evidence>
<keyword evidence="2" id="KW-1133">Transmembrane helix</keyword>
<sequence>MSELGTRLKEARVAKGYSLEDLQGVTKIQKRYLAGIEQGDYSMMPGPFYVRAFIKQYAEAVGLNSDELLEQHKAEVPEKAKEDVRPPLAPPTPSRRQTFAKSSSSGIGEVMPKIIVALFIVVIIGVVWFFYQFLAKNDPTEQVTEEDGMQYEEPTTSEEEEAPATEEEPAEEEASEEPAEEEEPAVSLEELETAGETTTYTFTGPAEREMEISASGASWVSATDQDRKELMNPARTMQDGDSETLNLEGVTQVRVRIGATNNVTLTVNNEPVEYSQDTITQNIVIRFEDAE</sequence>
<keyword evidence="2" id="KW-0812">Transmembrane</keyword>
<dbReference type="Gene3D" id="1.10.260.40">
    <property type="entry name" value="lambda repressor-like DNA-binding domains"/>
    <property type="match status" value="1"/>
</dbReference>
<dbReference type="GO" id="GO:0003677">
    <property type="term" value="F:DNA binding"/>
    <property type="evidence" value="ECO:0007669"/>
    <property type="project" value="InterPro"/>
</dbReference>
<feature type="compositionally biased region" description="Polar residues" evidence="1">
    <location>
        <begin position="94"/>
        <end position="103"/>
    </location>
</feature>
<name>A0A2P8H775_9BACL</name>
<evidence type="ECO:0000313" key="5">
    <source>
        <dbReference type="Proteomes" id="UP000242682"/>
    </source>
</evidence>
<dbReference type="SMART" id="SM00530">
    <property type="entry name" value="HTH_XRE"/>
    <property type="match status" value="1"/>
</dbReference>
<dbReference type="Pfam" id="PF13464">
    <property type="entry name" value="RodZ_C"/>
    <property type="match status" value="1"/>
</dbReference>
<feature type="region of interest" description="Disordered" evidence="1">
    <location>
        <begin position="141"/>
        <end position="207"/>
    </location>
</feature>
<evidence type="ECO:0000256" key="2">
    <source>
        <dbReference type="SAM" id="Phobius"/>
    </source>
</evidence>
<dbReference type="InterPro" id="IPR050400">
    <property type="entry name" value="Bact_Cytoskel_RodZ"/>
</dbReference>
<comment type="caution">
    <text evidence="4">The sequence shown here is derived from an EMBL/GenBank/DDBJ whole genome shotgun (WGS) entry which is preliminary data.</text>
</comment>
<feature type="transmembrane region" description="Helical" evidence="2">
    <location>
        <begin position="114"/>
        <end position="134"/>
    </location>
</feature>
<dbReference type="InterPro" id="IPR010982">
    <property type="entry name" value="Lambda_DNA-bd_dom_sf"/>
</dbReference>
<evidence type="ECO:0000256" key="1">
    <source>
        <dbReference type="SAM" id="MobiDB-lite"/>
    </source>
</evidence>
<feature type="compositionally biased region" description="Acidic residues" evidence="1">
    <location>
        <begin position="143"/>
        <end position="193"/>
    </location>
</feature>